<name>A0ABU3F5H3_9ENTE</name>
<feature type="domain" description="2-oxoacid dehydrogenase acyltransferase catalytic" evidence="4">
    <location>
        <begin position="6"/>
        <end position="220"/>
    </location>
</feature>
<sequence length="225" mass="24571">MSSEGKKLSGIKKAMAKQMIRSWTDVPQFQLSTTICCDELIQYRKELATKVSYTAIIAKAVAMTLQAYPAVNQQYDGELVKEPAEVSIGIASDTKRGLLVPVISKVPEKKLATIQSDLEKIKEQSKTGKFSMEELAGGTFTISNLGMFNVEQFSSIVNAPQIGILAIGKITKTAIVNDEGQIVAASVMKPVLTLDHRVADGALGARFMTYLCDLLEHPMEKMPKE</sequence>
<evidence type="ECO:0000313" key="6">
    <source>
        <dbReference type="Proteomes" id="UP001252875"/>
    </source>
</evidence>
<dbReference type="RefSeq" id="WP_311823611.1">
    <property type="nucleotide sequence ID" value="NZ_JARPYF010000018.1"/>
</dbReference>
<comment type="cofactor">
    <cofactor evidence="1">
        <name>(R)-lipoate</name>
        <dbReference type="ChEBI" id="CHEBI:83088"/>
    </cofactor>
</comment>
<evidence type="ECO:0000259" key="4">
    <source>
        <dbReference type="Pfam" id="PF00198"/>
    </source>
</evidence>
<dbReference type="Pfam" id="PF00198">
    <property type="entry name" value="2-oxoacid_dh"/>
    <property type="match status" value="1"/>
</dbReference>
<dbReference type="PANTHER" id="PTHR43178:SF5">
    <property type="entry name" value="LIPOAMIDE ACYLTRANSFERASE COMPONENT OF BRANCHED-CHAIN ALPHA-KETO ACID DEHYDROGENASE COMPLEX, MITOCHONDRIAL"/>
    <property type="match status" value="1"/>
</dbReference>
<keyword evidence="6" id="KW-1185">Reference proteome</keyword>
<dbReference type="InterPro" id="IPR023213">
    <property type="entry name" value="CAT-like_dom_sf"/>
</dbReference>
<accession>A0ABU3F5H3</accession>
<dbReference type="InterPro" id="IPR001078">
    <property type="entry name" value="2-oxoacid_DH_actylTfrase"/>
</dbReference>
<evidence type="ECO:0000256" key="1">
    <source>
        <dbReference type="ARBA" id="ARBA00001938"/>
    </source>
</evidence>
<evidence type="ECO:0000256" key="2">
    <source>
        <dbReference type="ARBA" id="ARBA00022679"/>
    </source>
</evidence>
<dbReference type="EMBL" id="JARPYI010000019">
    <property type="protein sequence ID" value="MDT2602389.1"/>
    <property type="molecule type" value="Genomic_DNA"/>
</dbReference>
<evidence type="ECO:0000256" key="3">
    <source>
        <dbReference type="ARBA" id="ARBA00023315"/>
    </source>
</evidence>
<dbReference type="PANTHER" id="PTHR43178">
    <property type="entry name" value="DIHYDROLIPOAMIDE ACETYLTRANSFERASE COMPONENT OF PYRUVATE DEHYDROGENASE COMPLEX"/>
    <property type="match status" value="1"/>
</dbReference>
<comment type="caution">
    <text evidence="5">The sequence shown here is derived from an EMBL/GenBank/DDBJ whole genome shotgun (WGS) entry which is preliminary data.</text>
</comment>
<dbReference type="Gene3D" id="3.30.559.10">
    <property type="entry name" value="Chloramphenicol acetyltransferase-like domain"/>
    <property type="match status" value="1"/>
</dbReference>
<gene>
    <name evidence="5" type="ORF">P7D85_21725</name>
</gene>
<dbReference type="InterPro" id="IPR050743">
    <property type="entry name" value="2-oxoacid_DH_E2_comp"/>
</dbReference>
<protein>
    <submittedName>
        <fullName evidence="5">2-oxo acid dehydrogenase subunit E2</fullName>
    </submittedName>
</protein>
<dbReference type="SUPFAM" id="SSF52777">
    <property type="entry name" value="CoA-dependent acyltransferases"/>
    <property type="match status" value="1"/>
</dbReference>
<keyword evidence="3" id="KW-0012">Acyltransferase</keyword>
<proteinExistence type="predicted"/>
<reference evidence="5 6" key="1">
    <citation type="submission" date="2023-03" db="EMBL/GenBank/DDBJ databases">
        <authorList>
            <person name="Shen W."/>
            <person name="Cai J."/>
        </authorList>
    </citation>
    <scope>NUCLEOTIDE SEQUENCE [LARGE SCALE GENOMIC DNA]</scope>
    <source>
        <strain evidence="5 6">D6-4</strain>
    </source>
</reference>
<organism evidence="5 6">
    <name type="scientific">Enterococcus hulanensis</name>
    <dbReference type="NCBI Taxonomy" id="2559929"/>
    <lineage>
        <taxon>Bacteria</taxon>
        <taxon>Bacillati</taxon>
        <taxon>Bacillota</taxon>
        <taxon>Bacilli</taxon>
        <taxon>Lactobacillales</taxon>
        <taxon>Enterococcaceae</taxon>
        <taxon>Enterococcus</taxon>
    </lineage>
</organism>
<keyword evidence="2" id="KW-0808">Transferase</keyword>
<evidence type="ECO:0000313" key="5">
    <source>
        <dbReference type="EMBL" id="MDT2602389.1"/>
    </source>
</evidence>
<dbReference type="Proteomes" id="UP001252875">
    <property type="component" value="Unassembled WGS sequence"/>
</dbReference>